<evidence type="ECO:0000256" key="1">
    <source>
        <dbReference type="SAM" id="MobiDB-lite"/>
    </source>
</evidence>
<reference evidence="2" key="1">
    <citation type="journal article" date="2014" name="Int. J. Syst. Evol. Microbiol.">
        <title>Complete genome sequence of Corynebacterium casei LMG S-19264T (=DSM 44701T), isolated from a smear-ripened cheese.</title>
        <authorList>
            <consortium name="US DOE Joint Genome Institute (JGI-PGF)"/>
            <person name="Walter F."/>
            <person name="Albersmeier A."/>
            <person name="Kalinowski J."/>
            <person name="Ruckert C."/>
        </authorList>
    </citation>
    <scope>NUCLEOTIDE SEQUENCE</scope>
    <source>
        <strain evidence="2">JCM 4637</strain>
    </source>
</reference>
<protein>
    <submittedName>
        <fullName evidence="2">Uncharacterized protein</fullName>
    </submittedName>
</protein>
<dbReference type="EMBL" id="BMVC01000028">
    <property type="protein sequence ID" value="GHD17943.1"/>
    <property type="molecule type" value="Genomic_DNA"/>
</dbReference>
<organism evidence="2 3">
    <name type="scientific">Streptomyces finlayi</name>
    <dbReference type="NCBI Taxonomy" id="67296"/>
    <lineage>
        <taxon>Bacteria</taxon>
        <taxon>Bacillati</taxon>
        <taxon>Actinomycetota</taxon>
        <taxon>Actinomycetes</taxon>
        <taxon>Kitasatosporales</taxon>
        <taxon>Streptomycetaceae</taxon>
        <taxon>Streptomyces</taxon>
    </lineage>
</organism>
<accession>A0A919CFC9</accession>
<reference evidence="2" key="2">
    <citation type="submission" date="2020-09" db="EMBL/GenBank/DDBJ databases">
        <authorList>
            <person name="Sun Q."/>
            <person name="Ohkuma M."/>
        </authorList>
    </citation>
    <scope>NUCLEOTIDE SEQUENCE</scope>
    <source>
        <strain evidence="2">JCM 4637</strain>
    </source>
</reference>
<evidence type="ECO:0000313" key="2">
    <source>
        <dbReference type="EMBL" id="GHD17943.1"/>
    </source>
</evidence>
<evidence type="ECO:0000313" key="3">
    <source>
        <dbReference type="Proteomes" id="UP000638353"/>
    </source>
</evidence>
<proteinExistence type="predicted"/>
<sequence length="84" mass="8949">MVAGGSVEQADKGVATVDQVLRGQQTATPEPGVDAGQGSAVRRGRHGSHVRDHVDARLVAGLVTWVRYPVQRVSPRRTHRASVS</sequence>
<feature type="region of interest" description="Disordered" evidence="1">
    <location>
        <begin position="1"/>
        <end position="52"/>
    </location>
</feature>
<name>A0A919CFC9_9ACTN</name>
<dbReference type="AlphaFoldDB" id="A0A919CFC9"/>
<comment type="caution">
    <text evidence="2">The sequence shown here is derived from an EMBL/GenBank/DDBJ whole genome shotgun (WGS) entry which is preliminary data.</text>
</comment>
<gene>
    <name evidence="2" type="ORF">GCM10010334_80230</name>
</gene>
<dbReference type="Proteomes" id="UP000638353">
    <property type="component" value="Unassembled WGS sequence"/>
</dbReference>